<protein>
    <submittedName>
        <fullName evidence="1">Uncharacterized protein</fullName>
    </submittedName>
</protein>
<dbReference type="EMBL" id="JAIWYP010000001">
    <property type="protein sequence ID" value="KAH3885419.1"/>
    <property type="molecule type" value="Genomic_DNA"/>
</dbReference>
<keyword evidence="2" id="KW-1185">Reference proteome</keyword>
<organism evidence="1 2">
    <name type="scientific">Dreissena polymorpha</name>
    <name type="common">Zebra mussel</name>
    <name type="synonym">Mytilus polymorpha</name>
    <dbReference type="NCBI Taxonomy" id="45954"/>
    <lineage>
        <taxon>Eukaryota</taxon>
        <taxon>Metazoa</taxon>
        <taxon>Spiralia</taxon>
        <taxon>Lophotrochozoa</taxon>
        <taxon>Mollusca</taxon>
        <taxon>Bivalvia</taxon>
        <taxon>Autobranchia</taxon>
        <taxon>Heteroconchia</taxon>
        <taxon>Euheterodonta</taxon>
        <taxon>Imparidentia</taxon>
        <taxon>Neoheterodontei</taxon>
        <taxon>Myida</taxon>
        <taxon>Dreissenoidea</taxon>
        <taxon>Dreissenidae</taxon>
        <taxon>Dreissena</taxon>
    </lineage>
</organism>
<dbReference type="AlphaFoldDB" id="A0A9D4RY67"/>
<dbReference type="Proteomes" id="UP000828390">
    <property type="component" value="Unassembled WGS sequence"/>
</dbReference>
<reference evidence="1" key="2">
    <citation type="submission" date="2020-11" db="EMBL/GenBank/DDBJ databases">
        <authorList>
            <person name="McCartney M.A."/>
            <person name="Auch B."/>
            <person name="Kono T."/>
            <person name="Mallez S."/>
            <person name="Becker A."/>
            <person name="Gohl D.M."/>
            <person name="Silverstein K.A.T."/>
            <person name="Koren S."/>
            <person name="Bechman K.B."/>
            <person name="Herman A."/>
            <person name="Abrahante J.E."/>
            <person name="Garbe J."/>
        </authorList>
    </citation>
    <scope>NUCLEOTIDE SEQUENCE</scope>
    <source>
        <strain evidence="1">Duluth1</strain>
        <tissue evidence="1">Whole animal</tissue>
    </source>
</reference>
<sequence>MVCLAWQSSGQDVHSKGSRLVRDLRYQAPLETVPAQKVTECQLRMDKSRNCLQPDVQNI</sequence>
<comment type="caution">
    <text evidence="1">The sequence shown here is derived from an EMBL/GenBank/DDBJ whole genome shotgun (WGS) entry which is preliminary data.</text>
</comment>
<gene>
    <name evidence="1" type="ORF">DPMN_009412</name>
</gene>
<proteinExistence type="predicted"/>
<accession>A0A9D4RY67</accession>
<name>A0A9D4RY67_DREPO</name>
<reference evidence="1" key="1">
    <citation type="journal article" date="2019" name="bioRxiv">
        <title>The Genome of the Zebra Mussel, Dreissena polymorpha: A Resource for Invasive Species Research.</title>
        <authorList>
            <person name="McCartney M.A."/>
            <person name="Auch B."/>
            <person name="Kono T."/>
            <person name="Mallez S."/>
            <person name="Zhang Y."/>
            <person name="Obille A."/>
            <person name="Becker A."/>
            <person name="Abrahante J.E."/>
            <person name="Garbe J."/>
            <person name="Badalamenti J.P."/>
            <person name="Herman A."/>
            <person name="Mangelson H."/>
            <person name="Liachko I."/>
            <person name="Sullivan S."/>
            <person name="Sone E.D."/>
            <person name="Koren S."/>
            <person name="Silverstein K.A.T."/>
            <person name="Beckman K.B."/>
            <person name="Gohl D.M."/>
        </authorList>
    </citation>
    <scope>NUCLEOTIDE SEQUENCE</scope>
    <source>
        <strain evidence="1">Duluth1</strain>
        <tissue evidence="1">Whole animal</tissue>
    </source>
</reference>
<evidence type="ECO:0000313" key="1">
    <source>
        <dbReference type="EMBL" id="KAH3885419.1"/>
    </source>
</evidence>
<evidence type="ECO:0000313" key="2">
    <source>
        <dbReference type="Proteomes" id="UP000828390"/>
    </source>
</evidence>